<reference evidence="4" key="1">
    <citation type="submission" date="2017-02" db="UniProtKB">
        <authorList>
            <consortium name="WormBaseParasite"/>
        </authorList>
    </citation>
    <scope>IDENTIFICATION</scope>
</reference>
<dbReference type="PANTHER" id="PTHR20921">
    <property type="entry name" value="TRANSMEMBRANE PROTEIN 222"/>
    <property type="match status" value="1"/>
</dbReference>
<evidence type="ECO:0000256" key="1">
    <source>
        <dbReference type="SAM" id="Phobius"/>
    </source>
</evidence>
<evidence type="ECO:0000313" key="3">
    <source>
        <dbReference type="Proteomes" id="UP000276776"/>
    </source>
</evidence>
<proteinExistence type="predicted"/>
<dbReference type="EMBL" id="UYYF01000485">
    <property type="protein sequence ID" value="VDM98340.1"/>
    <property type="molecule type" value="Genomic_DNA"/>
</dbReference>
<dbReference type="STRING" id="103827.A0A0N5CQA3"/>
<evidence type="ECO:0000313" key="4">
    <source>
        <dbReference type="WBParaSite" id="TCLT_0000240301-mRNA-1"/>
    </source>
</evidence>
<dbReference type="InterPro" id="IPR008496">
    <property type="entry name" value="TMEM222/RTE1"/>
</dbReference>
<gene>
    <name evidence="2" type="ORF">TCLT_LOCUS2404</name>
</gene>
<sequence>MMPQFDGRNEHDGVEMQVIPERHRFPCCIVWTPIPLLTWLFPFVGHMGIATSQGVIRDFSGSYCVSEDDMAFGWPTWYLQIDPNTIDGGSEAWDCAVSEASEEYKSHVHNLFCDNCYCHVSMALNEMRFNHRRDHKCIRLTIMLMTKGRYVGGFVKQWLPFTLICVMVLIVIFIISKS</sequence>
<keyword evidence="1" id="KW-0472">Membrane</keyword>
<protein>
    <submittedName>
        <fullName evidence="4">Transmembrane protein 222</fullName>
    </submittedName>
</protein>
<keyword evidence="3" id="KW-1185">Reference proteome</keyword>
<dbReference type="PANTHER" id="PTHR20921:SF0">
    <property type="entry name" value="TRANSMEMBRANE PROTEIN 222"/>
    <property type="match status" value="1"/>
</dbReference>
<name>A0A0N5CQA3_THECL</name>
<dbReference type="WBParaSite" id="TCLT_0000240301-mRNA-1">
    <property type="protein sequence ID" value="TCLT_0000240301-mRNA-1"/>
    <property type="gene ID" value="TCLT_0000240301"/>
</dbReference>
<evidence type="ECO:0000313" key="2">
    <source>
        <dbReference type="EMBL" id="VDM98340.1"/>
    </source>
</evidence>
<accession>A0A0N5CQA3</accession>
<reference evidence="2 3" key="2">
    <citation type="submission" date="2018-11" db="EMBL/GenBank/DDBJ databases">
        <authorList>
            <consortium name="Pathogen Informatics"/>
        </authorList>
    </citation>
    <scope>NUCLEOTIDE SEQUENCE [LARGE SCALE GENOMIC DNA]</scope>
</reference>
<keyword evidence="1" id="KW-0812">Transmembrane</keyword>
<dbReference type="AlphaFoldDB" id="A0A0N5CQA3"/>
<keyword evidence="1" id="KW-1133">Transmembrane helix</keyword>
<dbReference type="Proteomes" id="UP000276776">
    <property type="component" value="Unassembled WGS sequence"/>
</dbReference>
<organism evidence="4">
    <name type="scientific">Thelazia callipaeda</name>
    <name type="common">Oriental eyeworm</name>
    <name type="synonym">Parasitic nematode</name>
    <dbReference type="NCBI Taxonomy" id="103827"/>
    <lineage>
        <taxon>Eukaryota</taxon>
        <taxon>Metazoa</taxon>
        <taxon>Ecdysozoa</taxon>
        <taxon>Nematoda</taxon>
        <taxon>Chromadorea</taxon>
        <taxon>Rhabditida</taxon>
        <taxon>Spirurina</taxon>
        <taxon>Spiruromorpha</taxon>
        <taxon>Thelazioidea</taxon>
        <taxon>Thelaziidae</taxon>
        <taxon>Thelazia</taxon>
    </lineage>
</organism>
<dbReference type="OMA" id="GKMKQFH"/>
<feature type="transmembrane region" description="Helical" evidence="1">
    <location>
        <begin position="158"/>
        <end position="176"/>
    </location>
</feature>
<dbReference type="OrthoDB" id="267284at2759"/>
<dbReference type="Pfam" id="PF05608">
    <property type="entry name" value="RTE1"/>
    <property type="match status" value="1"/>
</dbReference>